<evidence type="ECO:0000313" key="12">
    <source>
        <dbReference type="EMBL" id="AMK11196.1"/>
    </source>
</evidence>
<sequence length="451" mass="49609">MTRNIQEAFEEAIDFVNIIKKPAGTVSLEERQKVAKETVENFRDYINKGFLEYRKSVTEAGEFAVTEWTGQGSILKDALDREYIDILGGFGLYSYGIRHPRIVEAVKAQLDRSPQYSQEMLDPLRAKLARVIAKLAPGDIQYGFFANSGTEAVEGAMKLAKFYTGKKGFISMLKGFHGKTLGSLSLMGKNDYRAPLLPLLEGIRHVDFGDAEAVEYELKHAKAVGDEIAAVVAEPIQGEAGAIVPPDDYWPRLREICDKYDVLLIADEVQTGFGRTGEIFGVDHWDVQPDIMCFGKALGGGVVPMSGFFSTPKIWEVMEPNPFMHTTTTGGNPLACASALAAITVMHEENLPAQAAEKGAYVTKRLRELGERYPGILHDVTGMGLLIGMHFVDDEIGYHVASGLFARGVVTAGTLTNAKCIRFEPALNIPYELLDEALNRMEDVFKSLNVS</sequence>
<name>A0A126QN44_9BACT</name>
<dbReference type="GO" id="GO:0042802">
    <property type="term" value="F:identical protein binding"/>
    <property type="evidence" value="ECO:0007669"/>
    <property type="project" value="TreeGrafter"/>
</dbReference>
<dbReference type="GO" id="GO:0030170">
    <property type="term" value="F:pyridoxal phosphate binding"/>
    <property type="evidence" value="ECO:0007669"/>
    <property type="project" value="InterPro"/>
</dbReference>
<keyword evidence="14" id="KW-1185">Reference proteome</keyword>
<dbReference type="GO" id="GO:0031299">
    <property type="term" value="F:taurine-pyruvate aminotransferase activity"/>
    <property type="evidence" value="ECO:0007669"/>
    <property type="project" value="UniProtKB-EC"/>
</dbReference>
<evidence type="ECO:0000256" key="7">
    <source>
        <dbReference type="ARBA" id="ARBA00060602"/>
    </source>
</evidence>
<dbReference type="CDD" id="cd00610">
    <property type="entry name" value="OAT_like"/>
    <property type="match status" value="1"/>
</dbReference>
<dbReference type="Gene3D" id="3.90.1150.10">
    <property type="entry name" value="Aspartate Aminotransferase, domain 1"/>
    <property type="match status" value="1"/>
</dbReference>
<dbReference type="InterPro" id="IPR015421">
    <property type="entry name" value="PyrdxlP-dep_Trfase_major"/>
</dbReference>
<dbReference type="GO" id="GO:0033094">
    <property type="term" value="F:putrescine--2-oxoglutarate transaminase activity"/>
    <property type="evidence" value="ECO:0007669"/>
    <property type="project" value="TreeGrafter"/>
</dbReference>
<comment type="cofactor">
    <cofactor evidence="1">
        <name>pyridoxal 5'-phosphate</name>
        <dbReference type="ChEBI" id="CHEBI:597326"/>
    </cofactor>
</comment>
<dbReference type="KEGG" id="dej:AWY79_08750"/>
<dbReference type="RefSeq" id="WP_066802582.1">
    <property type="nucleotide sequence ID" value="NZ_CP014206.1"/>
</dbReference>
<evidence type="ECO:0000256" key="1">
    <source>
        <dbReference type="ARBA" id="ARBA00001933"/>
    </source>
</evidence>
<dbReference type="AlphaFoldDB" id="A0A126QN44"/>
<comment type="similarity">
    <text evidence="11">Belongs to the class-III pyridoxal-phosphate-dependent aminotransferase family.</text>
</comment>
<evidence type="ECO:0000256" key="3">
    <source>
        <dbReference type="ARBA" id="ARBA00022576"/>
    </source>
</evidence>
<dbReference type="InterPro" id="IPR015424">
    <property type="entry name" value="PyrdxlP-dep_Trfase"/>
</dbReference>
<dbReference type="EMBL" id="SOBK01000001">
    <property type="protein sequence ID" value="TDT92221.1"/>
    <property type="molecule type" value="Genomic_DNA"/>
</dbReference>
<dbReference type="GO" id="GO:0009447">
    <property type="term" value="P:putrescine catabolic process"/>
    <property type="evidence" value="ECO:0007669"/>
    <property type="project" value="TreeGrafter"/>
</dbReference>
<dbReference type="Pfam" id="PF00202">
    <property type="entry name" value="Aminotran_3"/>
    <property type="match status" value="1"/>
</dbReference>
<dbReference type="InterPro" id="IPR049704">
    <property type="entry name" value="Aminotrans_3_PPA_site"/>
</dbReference>
<comment type="pathway">
    <text evidence="7">Organosulfur degradation; alkanesulfonate degradation.</text>
</comment>
<evidence type="ECO:0000256" key="2">
    <source>
        <dbReference type="ARBA" id="ARBA00011881"/>
    </source>
</evidence>
<organism evidence="13 15">
    <name type="scientific">Pseudodesulfovibrio indicus</name>
    <dbReference type="NCBI Taxonomy" id="1716143"/>
    <lineage>
        <taxon>Bacteria</taxon>
        <taxon>Pseudomonadati</taxon>
        <taxon>Thermodesulfobacteriota</taxon>
        <taxon>Desulfovibrionia</taxon>
        <taxon>Desulfovibrionales</taxon>
        <taxon>Desulfovibrionaceae</taxon>
    </lineage>
</organism>
<reference evidence="13 15" key="2">
    <citation type="submission" date="2019-03" db="EMBL/GenBank/DDBJ databases">
        <title>Genomic Encyclopedia of Type Strains, Phase IV (KMG-IV): sequencing the most valuable type-strain genomes for metagenomic binning, comparative biology and taxonomic classification.</title>
        <authorList>
            <person name="Goeker M."/>
        </authorList>
    </citation>
    <scope>NUCLEOTIDE SEQUENCE [LARGE SCALE GENOMIC DNA]</scope>
    <source>
        <strain evidence="13 15">DSM 101483</strain>
    </source>
</reference>
<proteinExistence type="inferred from homology"/>
<accession>A0A126QN44</accession>
<dbReference type="InterPro" id="IPR050103">
    <property type="entry name" value="Class-III_PLP-dep_AT"/>
</dbReference>
<evidence type="ECO:0000313" key="13">
    <source>
        <dbReference type="EMBL" id="TDT92221.1"/>
    </source>
</evidence>
<dbReference type="Proteomes" id="UP000295506">
    <property type="component" value="Unassembled WGS sequence"/>
</dbReference>
<dbReference type="InterPro" id="IPR005814">
    <property type="entry name" value="Aminotrans_3"/>
</dbReference>
<dbReference type="Gene3D" id="3.40.640.10">
    <property type="entry name" value="Type I PLP-dependent aspartate aminotransferase-like (Major domain)"/>
    <property type="match status" value="1"/>
</dbReference>
<comment type="catalytic activity">
    <reaction evidence="6">
        <text>taurine + pyruvate = sulfoacetaldehyde + L-alanine</text>
        <dbReference type="Rhea" id="RHEA:10420"/>
        <dbReference type="ChEBI" id="CHEBI:15361"/>
        <dbReference type="ChEBI" id="CHEBI:57972"/>
        <dbReference type="ChEBI" id="CHEBI:58246"/>
        <dbReference type="ChEBI" id="CHEBI:507393"/>
        <dbReference type="EC" id="2.6.1.77"/>
    </reaction>
    <physiologicalReaction direction="left-to-right" evidence="6">
        <dbReference type="Rhea" id="RHEA:10421"/>
    </physiologicalReaction>
</comment>
<keyword evidence="4 11" id="KW-0663">Pyridoxal phosphate</keyword>
<evidence type="ECO:0000256" key="9">
    <source>
        <dbReference type="ARBA" id="ARBA00074603"/>
    </source>
</evidence>
<evidence type="ECO:0000313" key="15">
    <source>
        <dbReference type="Proteomes" id="UP000295506"/>
    </source>
</evidence>
<evidence type="ECO:0000256" key="6">
    <source>
        <dbReference type="ARBA" id="ARBA00052998"/>
    </source>
</evidence>
<evidence type="ECO:0000256" key="8">
    <source>
        <dbReference type="ARBA" id="ARBA00067057"/>
    </source>
</evidence>
<dbReference type="PANTHER" id="PTHR11986">
    <property type="entry name" value="AMINOTRANSFERASE CLASS III"/>
    <property type="match status" value="1"/>
</dbReference>
<keyword evidence="3 13" id="KW-0808">Transferase</keyword>
<reference evidence="12 14" key="1">
    <citation type="journal article" date="2016" name="Front. Microbiol.">
        <title>Genome Sequence of the Piezophilic, Mesophilic Sulfate-Reducing Bacterium Desulfovibrio indicus J2T.</title>
        <authorList>
            <person name="Cao J."/>
            <person name="Maignien L."/>
            <person name="Shao Z."/>
            <person name="Alain K."/>
            <person name="Jebbar M."/>
        </authorList>
    </citation>
    <scope>NUCLEOTIDE SEQUENCE [LARGE SCALE GENOMIC DNA]</scope>
    <source>
        <strain evidence="12 14">J2</strain>
    </source>
</reference>
<evidence type="ECO:0000256" key="10">
    <source>
        <dbReference type="ARBA" id="ARBA00078212"/>
    </source>
</evidence>
<dbReference type="EMBL" id="CP014206">
    <property type="protein sequence ID" value="AMK11196.1"/>
    <property type="molecule type" value="Genomic_DNA"/>
</dbReference>
<dbReference type="InterPro" id="IPR015422">
    <property type="entry name" value="PyrdxlP-dep_Trfase_small"/>
</dbReference>
<evidence type="ECO:0000256" key="11">
    <source>
        <dbReference type="RuleBase" id="RU003560"/>
    </source>
</evidence>
<keyword evidence="3 13" id="KW-0032">Aminotransferase</keyword>
<evidence type="ECO:0000256" key="4">
    <source>
        <dbReference type="ARBA" id="ARBA00022898"/>
    </source>
</evidence>
<evidence type="ECO:0000313" key="14">
    <source>
        <dbReference type="Proteomes" id="UP000055611"/>
    </source>
</evidence>
<dbReference type="OrthoDB" id="9801834at2"/>
<evidence type="ECO:0000256" key="5">
    <source>
        <dbReference type="ARBA" id="ARBA00023317"/>
    </source>
</evidence>
<dbReference type="Proteomes" id="UP000055611">
    <property type="component" value="Chromosome"/>
</dbReference>
<protein>
    <recommendedName>
        <fullName evidence="9">Taurine--pyruvate aminotransferase</fullName>
        <ecNumber evidence="8">2.6.1.77</ecNumber>
    </recommendedName>
    <alternativeName>
        <fullName evidence="10">Taurine:pyruvate aminotransferase</fullName>
    </alternativeName>
</protein>
<dbReference type="NCBIfam" id="NF008570">
    <property type="entry name" value="PRK11522.1"/>
    <property type="match status" value="1"/>
</dbReference>
<dbReference type="SUPFAM" id="SSF53383">
    <property type="entry name" value="PLP-dependent transferases"/>
    <property type="match status" value="1"/>
</dbReference>
<dbReference type="PIRSF" id="PIRSF000521">
    <property type="entry name" value="Transaminase_4ab_Lys_Orn"/>
    <property type="match status" value="1"/>
</dbReference>
<keyword evidence="5" id="KW-0670">Pyruvate</keyword>
<comment type="subunit">
    <text evidence="2">Homotetramer.</text>
</comment>
<dbReference type="PROSITE" id="PS00600">
    <property type="entry name" value="AA_TRANSFER_CLASS_3"/>
    <property type="match status" value="1"/>
</dbReference>
<gene>
    <name evidence="12" type="ORF">AWY79_08750</name>
    <name evidence="13" type="ORF">EDC59_101626</name>
</gene>
<dbReference type="PANTHER" id="PTHR11986:SF112">
    <property type="entry name" value="PUTRESCINE AMINOTRANSFERASE"/>
    <property type="match status" value="1"/>
</dbReference>
<dbReference type="EC" id="2.6.1.77" evidence="8"/>
<dbReference type="FunFam" id="3.40.640.10:FF:000004">
    <property type="entry name" value="Acetylornithine aminotransferase"/>
    <property type="match status" value="1"/>
</dbReference>